<keyword evidence="7" id="KW-0653">Protein transport</keyword>
<protein>
    <recommendedName>
        <fullName evidence="17">Nucleoporin protein Ndc1-Nup</fullName>
    </recommendedName>
</protein>
<dbReference type="Proteomes" id="UP000054988">
    <property type="component" value="Unassembled WGS sequence"/>
</dbReference>
<proteinExistence type="inferred from homology"/>
<evidence type="ECO:0000256" key="4">
    <source>
        <dbReference type="ARBA" id="ARBA00022448"/>
    </source>
</evidence>
<dbReference type="GO" id="GO:0070631">
    <property type="term" value="P:spindle pole body localization"/>
    <property type="evidence" value="ECO:0007669"/>
    <property type="project" value="TreeGrafter"/>
</dbReference>
<dbReference type="GO" id="GO:0030674">
    <property type="term" value="F:protein-macromolecule adaptor activity"/>
    <property type="evidence" value="ECO:0007669"/>
    <property type="project" value="TreeGrafter"/>
</dbReference>
<evidence type="ECO:0000256" key="3">
    <source>
        <dbReference type="ARBA" id="ARBA00005760"/>
    </source>
</evidence>
<dbReference type="GO" id="GO:0070762">
    <property type="term" value="C:nuclear pore transmembrane ring"/>
    <property type="evidence" value="ECO:0007669"/>
    <property type="project" value="TreeGrafter"/>
</dbReference>
<feature type="transmembrane region" description="Helical" evidence="14">
    <location>
        <begin position="170"/>
        <end position="190"/>
    </location>
</feature>
<evidence type="ECO:0000256" key="5">
    <source>
        <dbReference type="ARBA" id="ARBA00022692"/>
    </source>
</evidence>
<evidence type="ECO:0000256" key="12">
    <source>
        <dbReference type="ARBA" id="ARBA00023242"/>
    </source>
</evidence>
<dbReference type="PANTHER" id="PTHR13269:SF6">
    <property type="entry name" value="NUCLEOPORIN NDC1"/>
    <property type="match status" value="1"/>
</dbReference>
<evidence type="ECO:0000256" key="13">
    <source>
        <dbReference type="SAM" id="MobiDB-lite"/>
    </source>
</evidence>
<evidence type="ECO:0000256" key="14">
    <source>
        <dbReference type="SAM" id="Phobius"/>
    </source>
</evidence>
<evidence type="ECO:0000313" key="16">
    <source>
        <dbReference type="Proteomes" id="UP000054988"/>
    </source>
</evidence>
<evidence type="ECO:0000256" key="9">
    <source>
        <dbReference type="ARBA" id="ARBA00023010"/>
    </source>
</evidence>
<gene>
    <name evidence="15" type="ORF">WG66_2174</name>
</gene>
<dbReference type="InterPro" id="IPR019049">
    <property type="entry name" value="Nucleoporin_prot_Ndc1/Nup"/>
</dbReference>
<accession>A0A0W0G9K3</accession>
<name>A0A0W0G9K3_MONRR</name>
<evidence type="ECO:0000256" key="7">
    <source>
        <dbReference type="ARBA" id="ARBA00022927"/>
    </source>
</evidence>
<reference evidence="15 16" key="1">
    <citation type="submission" date="2015-12" db="EMBL/GenBank/DDBJ databases">
        <title>Draft genome sequence of Moniliophthora roreri, the causal agent of frosty pod rot of cacao.</title>
        <authorList>
            <person name="Aime M.C."/>
            <person name="Diaz-Valderrama J.R."/>
            <person name="Kijpornyongpan T."/>
            <person name="Phillips-Mora W."/>
        </authorList>
    </citation>
    <scope>NUCLEOTIDE SEQUENCE [LARGE SCALE GENOMIC DNA]</scope>
    <source>
        <strain evidence="15 16">MCA 2952</strain>
    </source>
</reference>
<evidence type="ECO:0000256" key="2">
    <source>
        <dbReference type="ARBA" id="ARBA00004567"/>
    </source>
</evidence>
<feature type="compositionally biased region" description="Polar residues" evidence="13">
    <location>
        <begin position="25"/>
        <end position="41"/>
    </location>
</feature>
<keyword evidence="6" id="KW-0509">mRNA transport</keyword>
<dbReference type="GO" id="GO:0051028">
    <property type="term" value="P:mRNA transport"/>
    <property type="evidence" value="ECO:0007669"/>
    <property type="project" value="UniProtKB-KW"/>
</dbReference>
<feature type="region of interest" description="Disordered" evidence="13">
    <location>
        <begin position="25"/>
        <end position="61"/>
    </location>
</feature>
<comment type="subcellular location">
    <subcellularLocation>
        <location evidence="1">Nucleus membrane</location>
        <topology evidence="1">Multi-pass membrane protein</topology>
    </subcellularLocation>
    <subcellularLocation>
        <location evidence="2">Nucleus</location>
        <location evidence="2">Nuclear pore complex</location>
    </subcellularLocation>
</comment>
<dbReference type="PANTHER" id="PTHR13269">
    <property type="entry name" value="NUCLEOPORIN NDC1"/>
    <property type="match status" value="1"/>
</dbReference>
<feature type="transmembrane region" description="Helical" evidence="14">
    <location>
        <begin position="80"/>
        <end position="98"/>
    </location>
</feature>
<dbReference type="GO" id="GO:0031965">
    <property type="term" value="C:nuclear membrane"/>
    <property type="evidence" value="ECO:0007669"/>
    <property type="project" value="UniProtKB-SubCell"/>
</dbReference>
<sequence length="716" mass="79666">MSGDLGDVYMPRFLSRLSRVVTDTFEQPPQQTKKMSRTSTPVRAIPSNLSNKSAPSIPSSSQTYEPLVKASLRQRLTSRIFLLSAAFSWILACCWSVWGNGGMKGLGLGGIVSLPFRPSTISTGVVNWLTVAVPVVVLRKLYLTPSRTHASSPARTWSAAWSKINNRHALLVYCTSALFATLTSVLLSYANELHVHGDPRLTLFVKSKKHPHYLNGRLLFLVISQITMAFGFFARDVMLDRYVFRWNSLPVAFGLVEFMQTLVFTSVLTTIFVPIAAIAFVALRLVLPILFKVPIVPILLRPFMAHFLRGTWSLLLPFYHYGLLFRAWFMGFTTIAIWEFLESLFDALIPQPIRVSHLTPDPTVTLISGLSSPDRVFKFFALLELKDFASDPSSLGTSQRTEFFGNQKFSPTLWSQLCREILLLLGHDYQLLLRRGAPAPSLATQPQPSAPAPAPASQLATVPVTPKKLIDKPIFQTGKKSPIKSVIDSFAADGSFAQAIDAGAESVHVPEALKNVEDVVLKSGLEKGKGEVKKGIDGGKTLVRKAWDVLHRIVAGYVPRSLMEVLSTGQEWWTKERQSKVVEGCVPYRELDAAAVHVLSHLVCASLTEDRYGVVQRDIPKILEALLSFLTAVEEYQLELNALIKDPASDDPTPEQLMEREALRMEIEKSGEYLGVICNELKEGVGRIVRRFGDKLLAFKFPTRTARKLQGFFDYS</sequence>
<comment type="similarity">
    <text evidence="3">Belongs to the NDC1 family.</text>
</comment>
<keyword evidence="10" id="KW-0906">Nuclear pore complex</keyword>
<evidence type="ECO:0000313" key="15">
    <source>
        <dbReference type="EMBL" id="KTB45246.1"/>
    </source>
</evidence>
<keyword evidence="4" id="KW-0813">Transport</keyword>
<evidence type="ECO:0008006" key="17">
    <source>
        <dbReference type="Google" id="ProtNLM"/>
    </source>
</evidence>
<keyword evidence="11 14" id="KW-0472">Membrane</keyword>
<feature type="transmembrane region" description="Helical" evidence="14">
    <location>
        <begin position="118"/>
        <end position="138"/>
    </location>
</feature>
<feature type="compositionally biased region" description="Low complexity" evidence="13">
    <location>
        <begin position="50"/>
        <end position="61"/>
    </location>
</feature>
<organism evidence="15 16">
    <name type="scientific">Moniliophthora roreri</name>
    <name type="common">Frosty pod rot fungus</name>
    <name type="synonym">Monilia roreri</name>
    <dbReference type="NCBI Taxonomy" id="221103"/>
    <lineage>
        <taxon>Eukaryota</taxon>
        <taxon>Fungi</taxon>
        <taxon>Dikarya</taxon>
        <taxon>Basidiomycota</taxon>
        <taxon>Agaricomycotina</taxon>
        <taxon>Agaricomycetes</taxon>
        <taxon>Agaricomycetidae</taxon>
        <taxon>Agaricales</taxon>
        <taxon>Marasmiineae</taxon>
        <taxon>Marasmiaceae</taxon>
        <taxon>Moniliophthora</taxon>
    </lineage>
</organism>
<keyword evidence="12" id="KW-0539">Nucleus</keyword>
<feature type="transmembrane region" description="Helical" evidence="14">
    <location>
        <begin position="246"/>
        <end position="265"/>
    </location>
</feature>
<dbReference type="EMBL" id="LATX01000739">
    <property type="protein sequence ID" value="KTB45246.1"/>
    <property type="molecule type" value="Genomic_DNA"/>
</dbReference>
<keyword evidence="5 14" id="KW-0812">Transmembrane</keyword>
<dbReference type="eggNOG" id="ENOG502S8WN">
    <property type="taxonomic scope" value="Eukaryota"/>
</dbReference>
<feature type="transmembrane region" description="Helical" evidence="14">
    <location>
        <begin position="327"/>
        <end position="349"/>
    </location>
</feature>
<dbReference type="GO" id="GO:0015031">
    <property type="term" value="P:protein transport"/>
    <property type="evidence" value="ECO:0007669"/>
    <property type="project" value="UniProtKB-KW"/>
</dbReference>
<dbReference type="AlphaFoldDB" id="A0A0W0G9K3"/>
<evidence type="ECO:0000256" key="8">
    <source>
        <dbReference type="ARBA" id="ARBA00022989"/>
    </source>
</evidence>
<comment type="caution">
    <text evidence="15">The sequence shown here is derived from an EMBL/GenBank/DDBJ whole genome shotgun (WGS) entry which is preliminary data.</text>
</comment>
<dbReference type="GO" id="GO:0006999">
    <property type="term" value="P:nuclear pore organization"/>
    <property type="evidence" value="ECO:0007669"/>
    <property type="project" value="TreeGrafter"/>
</dbReference>
<evidence type="ECO:0000256" key="10">
    <source>
        <dbReference type="ARBA" id="ARBA00023132"/>
    </source>
</evidence>
<keyword evidence="9" id="KW-0811">Translocation</keyword>
<evidence type="ECO:0000256" key="1">
    <source>
        <dbReference type="ARBA" id="ARBA00004232"/>
    </source>
</evidence>
<evidence type="ECO:0000256" key="6">
    <source>
        <dbReference type="ARBA" id="ARBA00022816"/>
    </source>
</evidence>
<feature type="transmembrane region" description="Helical" evidence="14">
    <location>
        <begin position="214"/>
        <end position="234"/>
    </location>
</feature>
<dbReference type="Pfam" id="PF09531">
    <property type="entry name" value="Ndc1_Nup"/>
    <property type="match status" value="1"/>
</dbReference>
<dbReference type="GO" id="GO:0005816">
    <property type="term" value="C:spindle pole body"/>
    <property type="evidence" value="ECO:0007669"/>
    <property type="project" value="TreeGrafter"/>
</dbReference>
<evidence type="ECO:0000256" key="11">
    <source>
        <dbReference type="ARBA" id="ARBA00023136"/>
    </source>
</evidence>
<feature type="transmembrane region" description="Helical" evidence="14">
    <location>
        <begin position="271"/>
        <end position="291"/>
    </location>
</feature>
<keyword evidence="8 14" id="KW-1133">Transmembrane helix</keyword>